<proteinExistence type="predicted"/>
<keyword evidence="1" id="KW-0732">Signal</keyword>
<dbReference type="AlphaFoldDB" id="A0A0F9G1U7"/>
<dbReference type="InterPro" id="IPR018389">
    <property type="entry name" value="DctP_fam"/>
</dbReference>
<accession>A0A0F9G1U7</accession>
<dbReference type="GO" id="GO:0055085">
    <property type="term" value="P:transmembrane transport"/>
    <property type="evidence" value="ECO:0007669"/>
    <property type="project" value="InterPro"/>
</dbReference>
<gene>
    <name evidence="2" type="ORF">LCGC14_2236340</name>
</gene>
<reference evidence="2" key="1">
    <citation type="journal article" date="2015" name="Nature">
        <title>Complex archaea that bridge the gap between prokaryotes and eukaryotes.</title>
        <authorList>
            <person name="Spang A."/>
            <person name="Saw J.H."/>
            <person name="Jorgensen S.L."/>
            <person name="Zaremba-Niedzwiedzka K."/>
            <person name="Martijn J."/>
            <person name="Lind A.E."/>
            <person name="van Eijk R."/>
            <person name="Schleper C."/>
            <person name="Guy L."/>
            <person name="Ettema T.J."/>
        </authorList>
    </citation>
    <scope>NUCLEOTIDE SEQUENCE</scope>
</reference>
<protein>
    <submittedName>
        <fullName evidence="2">Uncharacterized protein</fullName>
    </submittedName>
</protein>
<dbReference type="NCBIfam" id="NF037995">
    <property type="entry name" value="TRAP_S1"/>
    <property type="match status" value="1"/>
</dbReference>
<name>A0A0F9G1U7_9ZZZZ</name>
<feature type="non-terminal residue" evidence="2">
    <location>
        <position position="114"/>
    </location>
</feature>
<evidence type="ECO:0000313" key="2">
    <source>
        <dbReference type="EMBL" id="KKL57347.1"/>
    </source>
</evidence>
<comment type="caution">
    <text evidence="2">The sequence shown here is derived from an EMBL/GenBank/DDBJ whole genome shotgun (WGS) entry which is preliminary data.</text>
</comment>
<dbReference type="Pfam" id="PF03480">
    <property type="entry name" value="DctP"/>
    <property type="match status" value="1"/>
</dbReference>
<evidence type="ECO:0000256" key="1">
    <source>
        <dbReference type="ARBA" id="ARBA00022729"/>
    </source>
</evidence>
<organism evidence="2">
    <name type="scientific">marine sediment metagenome</name>
    <dbReference type="NCBI Taxonomy" id="412755"/>
    <lineage>
        <taxon>unclassified sequences</taxon>
        <taxon>metagenomes</taxon>
        <taxon>ecological metagenomes</taxon>
    </lineage>
</organism>
<dbReference type="Gene3D" id="3.40.190.170">
    <property type="entry name" value="Bacterial extracellular solute-binding protein, family 7"/>
    <property type="match status" value="1"/>
</dbReference>
<dbReference type="PANTHER" id="PTHR33376">
    <property type="match status" value="1"/>
</dbReference>
<dbReference type="PANTHER" id="PTHR33376:SF2">
    <property type="entry name" value="DICARBOXYLATE-BINDING PERIPLASMIC PROTEIN"/>
    <property type="match status" value="1"/>
</dbReference>
<dbReference type="GO" id="GO:0030246">
    <property type="term" value="F:carbohydrate binding"/>
    <property type="evidence" value="ECO:0007669"/>
    <property type="project" value="TreeGrafter"/>
</dbReference>
<dbReference type="EMBL" id="LAZR01030197">
    <property type="protein sequence ID" value="KKL57347.1"/>
    <property type="molecule type" value="Genomic_DNA"/>
</dbReference>
<dbReference type="InterPro" id="IPR038404">
    <property type="entry name" value="TRAP_DctP_sf"/>
</dbReference>
<sequence length="114" mass="13007">MLVLSLFLLSSCSDDKKTVRLTLAHTLDTRHVVHQAMEYMAERLAFYSNDTMEIVIYPGGQLGSERELIELLQIGSLSITKVSASPLEGFVPEMKVFGIPYLFRDSEHFWRVLK</sequence>